<dbReference type="AlphaFoldDB" id="A0A834XL47"/>
<dbReference type="Proteomes" id="UP000639338">
    <property type="component" value="Unassembled WGS sequence"/>
</dbReference>
<gene>
    <name evidence="2" type="ORF">HCN44_007182</name>
</gene>
<proteinExistence type="predicted"/>
<sequence length="208" mass="23414">MLETADIFEDWDRLCDSVLGQKKIQKKIKLSRNNPTATSDHLEVWESFKDKFKYLEDSDSDSSDDRGKLHIAEDPESDIDDDIPVLRIPERKSKSLYNAPQESIIGSDSITLVEHASINEKYSLVSGRLINNSKRLFSPQSGALAFINGQEDVKSSGILNLADIAKMQGLNISDIEKGTKDAKTILRKKCEKNRGFDNAYTVELLCKF</sequence>
<keyword evidence="3" id="KW-1185">Reference proteome</keyword>
<dbReference type="EMBL" id="JACMRX010000005">
    <property type="protein sequence ID" value="KAF7988872.1"/>
    <property type="molecule type" value="Genomic_DNA"/>
</dbReference>
<comment type="caution">
    <text evidence="2">The sequence shown here is derived from an EMBL/GenBank/DDBJ whole genome shotgun (WGS) entry which is preliminary data.</text>
</comment>
<accession>A0A834XL47</accession>
<evidence type="ECO:0000313" key="3">
    <source>
        <dbReference type="Proteomes" id="UP000639338"/>
    </source>
</evidence>
<evidence type="ECO:0000313" key="2">
    <source>
        <dbReference type="EMBL" id="KAF7988872.1"/>
    </source>
</evidence>
<organism evidence="2 3">
    <name type="scientific">Aphidius gifuensis</name>
    <name type="common">Parasitoid wasp</name>
    <dbReference type="NCBI Taxonomy" id="684658"/>
    <lineage>
        <taxon>Eukaryota</taxon>
        <taxon>Metazoa</taxon>
        <taxon>Ecdysozoa</taxon>
        <taxon>Arthropoda</taxon>
        <taxon>Hexapoda</taxon>
        <taxon>Insecta</taxon>
        <taxon>Pterygota</taxon>
        <taxon>Neoptera</taxon>
        <taxon>Endopterygota</taxon>
        <taxon>Hymenoptera</taxon>
        <taxon>Apocrita</taxon>
        <taxon>Ichneumonoidea</taxon>
        <taxon>Braconidae</taxon>
        <taxon>Aphidiinae</taxon>
        <taxon>Aphidius</taxon>
    </lineage>
</organism>
<protein>
    <submittedName>
        <fullName evidence="2">Uncharacterized protein</fullName>
    </submittedName>
</protein>
<name>A0A834XL47_APHGI</name>
<feature type="region of interest" description="Disordered" evidence="1">
    <location>
        <begin position="57"/>
        <end position="81"/>
    </location>
</feature>
<evidence type="ECO:0000256" key="1">
    <source>
        <dbReference type="SAM" id="MobiDB-lite"/>
    </source>
</evidence>
<dbReference type="OrthoDB" id="6512861at2759"/>
<feature type="compositionally biased region" description="Basic and acidic residues" evidence="1">
    <location>
        <begin position="63"/>
        <end position="73"/>
    </location>
</feature>
<reference evidence="2 3" key="1">
    <citation type="submission" date="2020-08" db="EMBL/GenBank/DDBJ databases">
        <title>Aphidius gifuensis genome sequencing and assembly.</title>
        <authorList>
            <person name="Du Z."/>
        </authorList>
    </citation>
    <scope>NUCLEOTIDE SEQUENCE [LARGE SCALE GENOMIC DNA]</scope>
    <source>
        <strain evidence="2">YNYX2018</strain>
        <tissue evidence="2">Adults</tissue>
    </source>
</reference>